<protein>
    <submittedName>
        <fullName evidence="2">Uncharacterized protein</fullName>
    </submittedName>
</protein>
<dbReference type="AlphaFoldDB" id="A0A060SR04"/>
<organism evidence="2 3">
    <name type="scientific">Pycnoporus cinnabarinus</name>
    <name type="common">Cinnabar-red polypore</name>
    <name type="synonym">Trametes cinnabarina</name>
    <dbReference type="NCBI Taxonomy" id="5643"/>
    <lineage>
        <taxon>Eukaryota</taxon>
        <taxon>Fungi</taxon>
        <taxon>Dikarya</taxon>
        <taxon>Basidiomycota</taxon>
        <taxon>Agaricomycotina</taxon>
        <taxon>Agaricomycetes</taxon>
        <taxon>Polyporales</taxon>
        <taxon>Polyporaceae</taxon>
        <taxon>Trametes</taxon>
    </lineage>
</organism>
<accession>A0A060SR04</accession>
<name>A0A060SR04_PYCCI</name>
<reference evidence="2" key="1">
    <citation type="submission" date="2014-01" db="EMBL/GenBank/DDBJ databases">
        <title>The genome of the white-rot fungus Pycnoporus cinnabarinus: a basidiomycete model with a versatile arsenal for lignocellulosic biomass breakdown.</title>
        <authorList>
            <person name="Levasseur A."/>
            <person name="Lomascolo A."/>
            <person name="Ruiz-Duenas F.J."/>
            <person name="Uzan E."/>
            <person name="Piumi F."/>
            <person name="Kues U."/>
            <person name="Ram A.F.J."/>
            <person name="Murat C."/>
            <person name="Haon M."/>
            <person name="Benoit I."/>
            <person name="Arfi Y."/>
            <person name="Chevret D."/>
            <person name="Drula E."/>
            <person name="Kwon M.J."/>
            <person name="Gouret P."/>
            <person name="Lesage-Meessen L."/>
            <person name="Lombard V."/>
            <person name="Mariette J."/>
            <person name="Noirot C."/>
            <person name="Park J."/>
            <person name="Patyshakuliyeva A."/>
            <person name="Wieneger R.A.B."/>
            <person name="Wosten H.A.B."/>
            <person name="Martin F."/>
            <person name="Coutinho P.M."/>
            <person name="de Vries R."/>
            <person name="Martinez A.T."/>
            <person name="Klopp C."/>
            <person name="Pontarotti P."/>
            <person name="Henrissat B."/>
            <person name="Record E."/>
        </authorList>
    </citation>
    <scope>NUCLEOTIDE SEQUENCE [LARGE SCALE GENOMIC DNA]</scope>
    <source>
        <strain evidence="2">BRFM137</strain>
    </source>
</reference>
<dbReference type="Proteomes" id="UP000029665">
    <property type="component" value="Unassembled WGS sequence"/>
</dbReference>
<dbReference type="OrthoDB" id="2751948at2759"/>
<feature type="compositionally biased region" description="Basic residues" evidence="1">
    <location>
        <begin position="51"/>
        <end position="66"/>
    </location>
</feature>
<sequence>MPSNGFPGLVRVNGRKRIYTAAFDGSSSSSPSPTPSPPPAVRSQPPPSKPKPSKSSREKGKKKKRSKETVRQSPENSPSSPEPNEDVHIPDMPQHNPHVIRAYKALDHRAKLITRLGASYEHLYQAARMLPRYLGAFVDYDTVLTKGLARYGSYRQDDPDRDRLIFNEYWEVRTYFHLLKQHFPGLEDHIEYLREDADLVGQLAQFMTSSARKTRSDDAGRIREYIYEIAGWDDVVLKKKESRGFNHVVTGRLLCPVDQLDAFDCNPQGYCRAIRDQHNERHWATADDWPAFLYDMSEHTPDDVMPGLLQSKLLLKCYKLIFTGPASVPVASSATGGKPKGKPPVIRNMEDAAESINVHAMIYIACLVRHALNAQSEWAEEDLDFHCGDFVRSILTLALRNINWQEDISEWYRDRVLRHSRKRAPPANRQTMYSKMLNQTSGDIQPSCEPDEDLEAEVEDEQGSDAEDQQHGEQEDVDAEGEQDDE</sequence>
<feature type="region of interest" description="Disordered" evidence="1">
    <location>
        <begin position="20"/>
        <end position="94"/>
    </location>
</feature>
<dbReference type="Pfam" id="PF20414">
    <property type="entry name" value="DUF6698"/>
    <property type="match status" value="1"/>
</dbReference>
<comment type="caution">
    <text evidence="2">The sequence shown here is derived from an EMBL/GenBank/DDBJ whole genome shotgun (WGS) entry which is preliminary data.</text>
</comment>
<gene>
    <name evidence="2" type="ORF">BN946_scf184832.g3</name>
</gene>
<evidence type="ECO:0000313" key="2">
    <source>
        <dbReference type="EMBL" id="CDO74659.1"/>
    </source>
</evidence>
<dbReference type="HOGENOM" id="CLU_597358_0_0_1"/>
<feature type="compositionally biased region" description="Pro residues" evidence="1">
    <location>
        <begin position="32"/>
        <end position="50"/>
    </location>
</feature>
<feature type="compositionally biased region" description="Acidic residues" evidence="1">
    <location>
        <begin position="475"/>
        <end position="486"/>
    </location>
</feature>
<evidence type="ECO:0000256" key="1">
    <source>
        <dbReference type="SAM" id="MobiDB-lite"/>
    </source>
</evidence>
<feature type="region of interest" description="Disordered" evidence="1">
    <location>
        <begin position="438"/>
        <end position="486"/>
    </location>
</feature>
<dbReference type="EMBL" id="CCBP010000199">
    <property type="protein sequence ID" value="CDO74659.1"/>
    <property type="molecule type" value="Genomic_DNA"/>
</dbReference>
<keyword evidence="3" id="KW-1185">Reference proteome</keyword>
<dbReference type="STRING" id="5643.A0A060SR04"/>
<proteinExistence type="predicted"/>
<evidence type="ECO:0000313" key="3">
    <source>
        <dbReference type="Proteomes" id="UP000029665"/>
    </source>
</evidence>
<feature type="compositionally biased region" description="Acidic residues" evidence="1">
    <location>
        <begin position="449"/>
        <end position="467"/>
    </location>
</feature>
<dbReference type="InterPro" id="IPR046521">
    <property type="entry name" value="DUF6698"/>
</dbReference>
<dbReference type="OMA" id="RCHATAR"/>